<keyword evidence="2" id="KW-1185">Reference proteome</keyword>
<dbReference type="AlphaFoldDB" id="A0A2P6RU73"/>
<accession>A0A2P6RU73</accession>
<dbReference type="Proteomes" id="UP000238479">
    <property type="component" value="Chromosome 2"/>
</dbReference>
<protein>
    <submittedName>
        <fullName evidence="1">Uncharacterized protein</fullName>
    </submittedName>
</protein>
<reference evidence="1 2" key="1">
    <citation type="journal article" date="2018" name="Nat. Genet.">
        <title>The Rosa genome provides new insights in the design of modern roses.</title>
        <authorList>
            <person name="Bendahmane M."/>
        </authorList>
    </citation>
    <scope>NUCLEOTIDE SEQUENCE [LARGE SCALE GENOMIC DNA]</scope>
    <source>
        <strain evidence="2">cv. Old Blush</strain>
    </source>
</reference>
<dbReference type="EMBL" id="PDCK01000040">
    <property type="protein sequence ID" value="PRQ49952.1"/>
    <property type="molecule type" value="Genomic_DNA"/>
</dbReference>
<proteinExistence type="predicted"/>
<dbReference type="Gramene" id="PRQ49952">
    <property type="protein sequence ID" value="PRQ49952"/>
    <property type="gene ID" value="RchiOBHm_Chr2g0127671"/>
</dbReference>
<sequence length="51" mass="5864">MNSKNQNEYTTGTIDQFVIILLPSSNHITASQYKVQCLYCLPIDHKKCTFL</sequence>
<evidence type="ECO:0000313" key="2">
    <source>
        <dbReference type="Proteomes" id="UP000238479"/>
    </source>
</evidence>
<gene>
    <name evidence="1" type="ORF">RchiOBHm_Chr2g0127671</name>
</gene>
<organism evidence="1 2">
    <name type="scientific">Rosa chinensis</name>
    <name type="common">China rose</name>
    <dbReference type="NCBI Taxonomy" id="74649"/>
    <lineage>
        <taxon>Eukaryota</taxon>
        <taxon>Viridiplantae</taxon>
        <taxon>Streptophyta</taxon>
        <taxon>Embryophyta</taxon>
        <taxon>Tracheophyta</taxon>
        <taxon>Spermatophyta</taxon>
        <taxon>Magnoliopsida</taxon>
        <taxon>eudicotyledons</taxon>
        <taxon>Gunneridae</taxon>
        <taxon>Pentapetalae</taxon>
        <taxon>rosids</taxon>
        <taxon>fabids</taxon>
        <taxon>Rosales</taxon>
        <taxon>Rosaceae</taxon>
        <taxon>Rosoideae</taxon>
        <taxon>Rosoideae incertae sedis</taxon>
        <taxon>Rosa</taxon>
    </lineage>
</organism>
<evidence type="ECO:0000313" key="1">
    <source>
        <dbReference type="EMBL" id="PRQ49952.1"/>
    </source>
</evidence>
<comment type="caution">
    <text evidence="1">The sequence shown here is derived from an EMBL/GenBank/DDBJ whole genome shotgun (WGS) entry which is preliminary data.</text>
</comment>
<name>A0A2P6RU73_ROSCH</name>